<reference evidence="2 3" key="1">
    <citation type="submission" date="2023-11" db="EMBL/GenBank/DDBJ databases">
        <authorList>
            <person name="Ouyang M.-Y."/>
        </authorList>
    </citation>
    <scope>NUCLEOTIDE SEQUENCE [LARGE SCALE GENOMIC DNA]</scope>
    <source>
        <strain evidence="2 3">OY6</strain>
    </source>
</reference>
<evidence type="ECO:0000313" key="3">
    <source>
        <dbReference type="Proteomes" id="UP001284537"/>
    </source>
</evidence>
<evidence type="ECO:0000256" key="1">
    <source>
        <dbReference type="SAM" id="Phobius"/>
    </source>
</evidence>
<keyword evidence="1" id="KW-0812">Transmembrane</keyword>
<evidence type="ECO:0000313" key="2">
    <source>
        <dbReference type="EMBL" id="MDX8128385.1"/>
    </source>
</evidence>
<sequence length="217" mass="24678">MTFKSLVDALIQNKRYIGLNLLLWVLMAFILLEVMPVKYEAQVIIKLGQFDNNTPIAGAAESIEYLRNSETLISVATANNVSPTGLSKRIRTHPIDNNKAIKILVHWDSVDDAERLVSALAQKIVDHHQQKLNKELNSVKSEILYWEKILDKKECNSQVVETISQLKLIILSMRPTEIVAPASKSFDIVSIDYGTVYLVAIFMWMFSSLLIVEYRRS</sequence>
<accession>A0ABU4UG86</accession>
<dbReference type="Proteomes" id="UP001284537">
    <property type="component" value="Unassembled WGS sequence"/>
</dbReference>
<dbReference type="EMBL" id="JAXARY010000012">
    <property type="protein sequence ID" value="MDX8128385.1"/>
    <property type="molecule type" value="Genomic_DNA"/>
</dbReference>
<feature type="transmembrane region" description="Helical" evidence="1">
    <location>
        <begin position="193"/>
        <end position="212"/>
    </location>
</feature>
<feature type="transmembrane region" description="Helical" evidence="1">
    <location>
        <begin position="21"/>
        <end position="39"/>
    </location>
</feature>
<comment type="caution">
    <text evidence="2">The sequence shown here is derived from an EMBL/GenBank/DDBJ whole genome shotgun (WGS) entry which is preliminary data.</text>
</comment>
<name>A0ABU4UG86_9GAMM</name>
<dbReference type="RefSeq" id="WP_205450641.1">
    <property type="nucleotide sequence ID" value="NZ_JAXARY010000012.1"/>
</dbReference>
<keyword evidence="1" id="KW-0472">Membrane</keyword>
<keyword evidence="1" id="KW-1133">Transmembrane helix</keyword>
<gene>
    <name evidence="2" type="ORF">QLH52_13920</name>
</gene>
<protein>
    <submittedName>
        <fullName evidence="2">Uncharacterized protein</fullName>
    </submittedName>
</protein>
<proteinExistence type="predicted"/>
<keyword evidence="3" id="KW-1185">Reference proteome</keyword>
<organism evidence="2 3">
    <name type="scientific">Methylomonas defluvii</name>
    <dbReference type="NCBI Taxonomy" id="3045149"/>
    <lineage>
        <taxon>Bacteria</taxon>
        <taxon>Pseudomonadati</taxon>
        <taxon>Pseudomonadota</taxon>
        <taxon>Gammaproteobacteria</taxon>
        <taxon>Methylococcales</taxon>
        <taxon>Methylococcaceae</taxon>
        <taxon>Methylomonas</taxon>
    </lineage>
</organism>